<dbReference type="Gene3D" id="2.60.120.260">
    <property type="entry name" value="Galactose-binding domain-like"/>
    <property type="match status" value="1"/>
</dbReference>
<proteinExistence type="predicted"/>
<comment type="caution">
    <text evidence="1">The sequence shown here is derived from an EMBL/GenBank/DDBJ whole genome shotgun (WGS) entry which is preliminary data.</text>
</comment>
<dbReference type="RefSeq" id="XP_067820504.1">
    <property type="nucleotide sequence ID" value="XM_067963061.1"/>
</dbReference>
<dbReference type="EMBL" id="SHOA02000001">
    <property type="protein sequence ID" value="TDH71005.1"/>
    <property type="molecule type" value="Genomic_DNA"/>
</dbReference>
<evidence type="ECO:0000313" key="2">
    <source>
        <dbReference type="Proteomes" id="UP000294530"/>
    </source>
</evidence>
<dbReference type="AlphaFoldDB" id="A0A976FQQ5"/>
<dbReference type="GeneID" id="94348732"/>
<evidence type="ECO:0008006" key="3">
    <source>
        <dbReference type="Google" id="ProtNLM"/>
    </source>
</evidence>
<reference evidence="1 2" key="1">
    <citation type="journal article" date="2021" name="Genome Biol.">
        <title>AFLAP: assembly-free linkage analysis pipeline using k-mers from genome sequencing data.</title>
        <authorList>
            <person name="Fletcher K."/>
            <person name="Zhang L."/>
            <person name="Gil J."/>
            <person name="Han R."/>
            <person name="Cavanaugh K."/>
            <person name="Michelmore R."/>
        </authorList>
    </citation>
    <scope>NUCLEOTIDE SEQUENCE [LARGE SCALE GENOMIC DNA]</scope>
    <source>
        <strain evidence="1 2">SF5</strain>
    </source>
</reference>
<dbReference type="Proteomes" id="UP000294530">
    <property type="component" value="Unassembled WGS sequence"/>
</dbReference>
<name>A0A976FQQ5_BRELC</name>
<dbReference type="InterPro" id="IPR008979">
    <property type="entry name" value="Galactose-bd-like_sf"/>
</dbReference>
<dbReference type="OrthoDB" id="73235at2759"/>
<dbReference type="KEGG" id="blac:94348732"/>
<protein>
    <recommendedName>
        <fullName evidence="3">F5/8 type C domain-containing protein</fullName>
    </recommendedName>
</protein>
<sequence>MTASTPTDAIVDTSILRTFAVILCSKCQYLEFPGCDVHGTLYTELLIDGLGKQHAKCPNCTAATSNARPFRDGCRRCKSPTTVLMWASSLQEIQQAVEAFPNSIEEIEHTVISCECCCTAIFPKANHILTTRLAYEPLAVASGKPLKVANFQLSMPHVDGCSRKGMPLQAVAVQLPKSELKFIAQRMFKCPVAPKITGKEPYRHRPVGIITQQNHLHQIAIRLMSTVVKTFDAESPQAAQPLQQIITVLEKLEPLALFSEWSPPCQLSREKLLPKKVYASSYFDENHKVTKIFESNFGFWRSSCKVDRQLPKEDEWIVLEFDPAVTLSTIELQWREGYIPKHYSVSASRDGTLFETVAIVMRPTKEDRMLIPKVKEIHMQRWLVLSYEIFRLCLLTYDHCAGETFGLISIVCKEAIFCSVHTPTVVVLQMVRQWLFNGAVSSLPEVRNLALQALQKLLLASGSLCGLLQLATSLVLNTRSTNVATFDRQTWDCFDQLSEDGSRSAQVFIIKLVTSIQRFVVKNRSDSVTLTNCLNDQEHVAINNGTSNTLMASSIEQQSFLKAIERRSHLGMIILHILSELSTWQMKRIQKAEEFKTEQELESLQLEEPYSMEICSDFFDISHRLIVSVLSRWLPRAGEKIQNNSRPEEGNKEGSNIVSSEIGSSQDVYDALASSFAQFRFNADMQGNLNGVDACIHQCNGDQSGKPMFLPEELCVAVLKIVTANLRRLVFSKIDPIEVGIAPARVQSEDDLLSAPPALAPTVCLLEQLISLGAMRNDSLFPVSLNAAVAMEVGTEAFYPSAYQRTKILTSRMGKGATLEVQMRWPVKERGQEDPRYERLLLMLQVECIKLRIRHAIRGSWYFFLHLMVEIPSSQETEEMLTRCFAPCIKSAGFLSWQVAAGAQELPINLQRHLYWNRKEKMSQDSGVGWIRVYPKSVAAYDDVLQDVEGFLAKHGNNDGSMLRP</sequence>
<gene>
    <name evidence="1" type="ORF">CCR75_004976</name>
</gene>
<dbReference type="SUPFAM" id="SSF49785">
    <property type="entry name" value="Galactose-binding domain-like"/>
    <property type="match status" value="1"/>
</dbReference>
<evidence type="ECO:0000313" key="1">
    <source>
        <dbReference type="EMBL" id="TDH71005.1"/>
    </source>
</evidence>
<organism evidence="1 2">
    <name type="scientific">Bremia lactucae</name>
    <name type="common">Lettuce downy mildew</name>
    <dbReference type="NCBI Taxonomy" id="4779"/>
    <lineage>
        <taxon>Eukaryota</taxon>
        <taxon>Sar</taxon>
        <taxon>Stramenopiles</taxon>
        <taxon>Oomycota</taxon>
        <taxon>Peronosporomycetes</taxon>
        <taxon>Peronosporales</taxon>
        <taxon>Peronosporaceae</taxon>
        <taxon>Bremia</taxon>
    </lineage>
</organism>
<accession>A0A976FQQ5</accession>
<keyword evidence="2" id="KW-1185">Reference proteome</keyword>